<evidence type="ECO:0000313" key="2">
    <source>
        <dbReference type="Proteomes" id="UP001371456"/>
    </source>
</evidence>
<gene>
    <name evidence="1" type="ORF">RDI58_015503</name>
</gene>
<organism evidence="1 2">
    <name type="scientific">Solanum bulbocastanum</name>
    <name type="common">Wild potato</name>
    <dbReference type="NCBI Taxonomy" id="147425"/>
    <lineage>
        <taxon>Eukaryota</taxon>
        <taxon>Viridiplantae</taxon>
        <taxon>Streptophyta</taxon>
        <taxon>Embryophyta</taxon>
        <taxon>Tracheophyta</taxon>
        <taxon>Spermatophyta</taxon>
        <taxon>Magnoliopsida</taxon>
        <taxon>eudicotyledons</taxon>
        <taxon>Gunneridae</taxon>
        <taxon>Pentapetalae</taxon>
        <taxon>asterids</taxon>
        <taxon>lamiids</taxon>
        <taxon>Solanales</taxon>
        <taxon>Solanaceae</taxon>
        <taxon>Solanoideae</taxon>
        <taxon>Solaneae</taxon>
        <taxon>Solanum</taxon>
    </lineage>
</organism>
<name>A0AAN8TEG3_SOLBU</name>
<dbReference type="EMBL" id="JBANQN010000006">
    <property type="protein sequence ID" value="KAK6786978.1"/>
    <property type="molecule type" value="Genomic_DNA"/>
</dbReference>
<reference evidence="1 2" key="1">
    <citation type="submission" date="2024-02" db="EMBL/GenBank/DDBJ databases">
        <title>de novo genome assembly of Solanum bulbocastanum strain 11H21.</title>
        <authorList>
            <person name="Hosaka A.J."/>
        </authorList>
    </citation>
    <scope>NUCLEOTIDE SEQUENCE [LARGE SCALE GENOMIC DNA]</scope>
    <source>
        <tissue evidence="1">Young leaves</tissue>
    </source>
</reference>
<sequence length="86" mass="9190">MQHLTTENSGDKRLVLVGQRSLQEELLVPETKDQEGLLVPGPEVQLLNISGKNLADAPKTSDKDQGCQKGDTCIISCEDQVGSNAG</sequence>
<evidence type="ECO:0000313" key="1">
    <source>
        <dbReference type="EMBL" id="KAK6786978.1"/>
    </source>
</evidence>
<keyword evidence="2" id="KW-1185">Reference proteome</keyword>
<accession>A0AAN8TEG3</accession>
<comment type="caution">
    <text evidence="1">The sequence shown here is derived from an EMBL/GenBank/DDBJ whole genome shotgun (WGS) entry which is preliminary data.</text>
</comment>
<proteinExistence type="predicted"/>
<dbReference type="AlphaFoldDB" id="A0AAN8TEG3"/>
<dbReference type="Proteomes" id="UP001371456">
    <property type="component" value="Unassembled WGS sequence"/>
</dbReference>
<protein>
    <submittedName>
        <fullName evidence="1">Uncharacterized protein</fullName>
    </submittedName>
</protein>